<dbReference type="AlphaFoldDB" id="A0AAN9KL09"/>
<reference evidence="2 3" key="1">
    <citation type="submission" date="2024-01" db="EMBL/GenBank/DDBJ databases">
        <title>The genomes of 5 underutilized Papilionoideae crops provide insights into root nodulation and disease resistance.</title>
        <authorList>
            <person name="Yuan L."/>
        </authorList>
    </citation>
    <scope>NUCLEOTIDE SEQUENCE [LARGE SCALE GENOMIC DNA]</scope>
    <source>
        <strain evidence="2">LY-2023</strain>
        <tissue evidence="2">Leaf</tissue>
    </source>
</reference>
<feature type="transmembrane region" description="Helical" evidence="1">
    <location>
        <begin position="91"/>
        <end position="115"/>
    </location>
</feature>
<protein>
    <submittedName>
        <fullName evidence="2">Uncharacterized protein</fullName>
    </submittedName>
</protein>
<evidence type="ECO:0000256" key="1">
    <source>
        <dbReference type="SAM" id="Phobius"/>
    </source>
</evidence>
<evidence type="ECO:0000313" key="2">
    <source>
        <dbReference type="EMBL" id="KAK7318158.1"/>
    </source>
</evidence>
<organism evidence="2 3">
    <name type="scientific">Clitoria ternatea</name>
    <name type="common">Butterfly pea</name>
    <dbReference type="NCBI Taxonomy" id="43366"/>
    <lineage>
        <taxon>Eukaryota</taxon>
        <taxon>Viridiplantae</taxon>
        <taxon>Streptophyta</taxon>
        <taxon>Embryophyta</taxon>
        <taxon>Tracheophyta</taxon>
        <taxon>Spermatophyta</taxon>
        <taxon>Magnoliopsida</taxon>
        <taxon>eudicotyledons</taxon>
        <taxon>Gunneridae</taxon>
        <taxon>Pentapetalae</taxon>
        <taxon>rosids</taxon>
        <taxon>fabids</taxon>
        <taxon>Fabales</taxon>
        <taxon>Fabaceae</taxon>
        <taxon>Papilionoideae</taxon>
        <taxon>50 kb inversion clade</taxon>
        <taxon>NPAAA clade</taxon>
        <taxon>indigoferoid/millettioid clade</taxon>
        <taxon>Phaseoleae</taxon>
        <taxon>Clitoria</taxon>
    </lineage>
</organism>
<keyword evidence="1" id="KW-0472">Membrane</keyword>
<accession>A0AAN9KL09</accession>
<keyword evidence="1" id="KW-0812">Transmembrane</keyword>
<dbReference type="Proteomes" id="UP001359559">
    <property type="component" value="Unassembled WGS sequence"/>
</dbReference>
<keyword evidence="1" id="KW-1133">Transmembrane helix</keyword>
<proteinExistence type="predicted"/>
<name>A0AAN9KL09_CLITE</name>
<sequence length="164" mass="18713">MTVILRFFTMGKRLQKKKKGKKRNPRIHLVLKLVVTYSHYEHAPLHPPSSLTLSSPFCVGFLCFLSIAGFRNPKLNPLIPIEIQSSQYTRLGYLFGWCLLLPAPAVFVEGCLIWTNRTCWFKTKYKVGDPFHPKFSKQSISDGPQVARMIASVGAFARSQILWD</sequence>
<keyword evidence="3" id="KW-1185">Reference proteome</keyword>
<dbReference type="EMBL" id="JAYKXN010000001">
    <property type="protein sequence ID" value="KAK7318158.1"/>
    <property type="molecule type" value="Genomic_DNA"/>
</dbReference>
<comment type="caution">
    <text evidence="2">The sequence shown here is derived from an EMBL/GenBank/DDBJ whole genome shotgun (WGS) entry which is preliminary data.</text>
</comment>
<evidence type="ECO:0000313" key="3">
    <source>
        <dbReference type="Proteomes" id="UP001359559"/>
    </source>
</evidence>
<gene>
    <name evidence="2" type="ORF">RJT34_02857</name>
</gene>